<name>A0A194XD84_MOLSC</name>
<sequence length="318" mass="34866">MGLFSNSKPTLTEKTIPDQSGKVFIVTGSTSGVGRELAKILYGSNARVYVAARSAEKAKTTIEAIKTESPKSTGDLLFLKLDLGDLSTVKASAEEFLRKESRLDVLWNNAGVMIPPQGSKTAQGYELQLGTNNLAPFLFTNFLAPLMAKTAKEAPSGSVRVVWVSSSAVGMAPTGGVDMSNLDYRVEMGVWQKYAVSKAGNVLHAREFARRHKEDGIISVAVDPGMLKTDLWVNTPAWQMMWWKLVLHEPIYGAYTELYGGLSPEINMGRTGAWIKPWGTIKTMREDLEASCKTKEEGGSGVGLEFWNWCEEQVRSFA</sequence>
<dbReference type="Gene3D" id="3.40.50.720">
    <property type="entry name" value="NAD(P)-binding Rossmann-like Domain"/>
    <property type="match status" value="1"/>
</dbReference>
<dbReference type="AlphaFoldDB" id="A0A194XD84"/>
<evidence type="ECO:0000256" key="3">
    <source>
        <dbReference type="ARBA" id="ARBA00023002"/>
    </source>
</evidence>
<keyword evidence="3" id="KW-0560">Oxidoreductase</keyword>
<reference evidence="4 5" key="1">
    <citation type="submission" date="2015-10" db="EMBL/GenBank/DDBJ databases">
        <title>Full genome of DAOMC 229536 Phialocephala scopiformis, a fungal endophyte of spruce producing the potent anti-insectan compound rugulosin.</title>
        <authorList>
            <consortium name="DOE Joint Genome Institute"/>
            <person name="Walker A.K."/>
            <person name="Frasz S.L."/>
            <person name="Seifert K.A."/>
            <person name="Miller J.D."/>
            <person name="Mondo S.J."/>
            <person name="Labutti K."/>
            <person name="Lipzen A."/>
            <person name="Dockter R."/>
            <person name="Kennedy M."/>
            <person name="Grigoriev I.V."/>
            <person name="Spatafora J.W."/>
        </authorList>
    </citation>
    <scope>NUCLEOTIDE SEQUENCE [LARGE SCALE GENOMIC DNA]</scope>
    <source>
        <strain evidence="4 5">CBS 120377</strain>
    </source>
</reference>
<dbReference type="EMBL" id="KQ947413">
    <property type="protein sequence ID" value="KUJ18111.1"/>
    <property type="molecule type" value="Genomic_DNA"/>
</dbReference>
<dbReference type="Proteomes" id="UP000070700">
    <property type="component" value="Unassembled WGS sequence"/>
</dbReference>
<dbReference type="OrthoDB" id="191139at2759"/>
<dbReference type="KEGG" id="psco:LY89DRAFT_684035"/>
<dbReference type="PANTHER" id="PTHR24320">
    <property type="entry name" value="RETINOL DEHYDROGENASE"/>
    <property type="match status" value="1"/>
</dbReference>
<evidence type="ECO:0000313" key="5">
    <source>
        <dbReference type="Proteomes" id="UP000070700"/>
    </source>
</evidence>
<evidence type="ECO:0000313" key="4">
    <source>
        <dbReference type="EMBL" id="KUJ18111.1"/>
    </source>
</evidence>
<keyword evidence="5" id="KW-1185">Reference proteome</keyword>
<proteinExistence type="inferred from homology"/>
<gene>
    <name evidence="4" type="ORF">LY89DRAFT_684035</name>
</gene>
<dbReference type="STRING" id="149040.A0A194XD84"/>
<evidence type="ECO:0000256" key="1">
    <source>
        <dbReference type="ARBA" id="ARBA00006484"/>
    </source>
</evidence>
<dbReference type="InterPro" id="IPR002347">
    <property type="entry name" value="SDR_fam"/>
</dbReference>
<evidence type="ECO:0000256" key="2">
    <source>
        <dbReference type="ARBA" id="ARBA00022857"/>
    </source>
</evidence>
<accession>A0A194XD84</accession>
<protein>
    <submittedName>
        <fullName evidence="4">Short-chain dehydrogenase</fullName>
    </submittedName>
</protein>
<dbReference type="PRINTS" id="PR00081">
    <property type="entry name" value="GDHRDH"/>
</dbReference>
<dbReference type="GO" id="GO:0016491">
    <property type="term" value="F:oxidoreductase activity"/>
    <property type="evidence" value="ECO:0007669"/>
    <property type="project" value="UniProtKB-KW"/>
</dbReference>
<dbReference type="SUPFAM" id="SSF51735">
    <property type="entry name" value="NAD(P)-binding Rossmann-fold domains"/>
    <property type="match status" value="1"/>
</dbReference>
<dbReference type="GeneID" id="28824528"/>
<keyword evidence="2" id="KW-0521">NADP</keyword>
<organism evidence="4 5">
    <name type="scientific">Mollisia scopiformis</name>
    <name type="common">Conifer needle endophyte fungus</name>
    <name type="synonym">Phialocephala scopiformis</name>
    <dbReference type="NCBI Taxonomy" id="149040"/>
    <lineage>
        <taxon>Eukaryota</taxon>
        <taxon>Fungi</taxon>
        <taxon>Dikarya</taxon>
        <taxon>Ascomycota</taxon>
        <taxon>Pezizomycotina</taxon>
        <taxon>Leotiomycetes</taxon>
        <taxon>Helotiales</taxon>
        <taxon>Mollisiaceae</taxon>
        <taxon>Mollisia</taxon>
    </lineage>
</organism>
<comment type="similarity">
    <text evidence="1">Belongs to the short-chain dehydrogenases/reductases (SDR) family.</text>
</comment>
<dbReference type="InterPro" id="IPR036291">
    <property type="entry name" value="NAD(P)-bd_dom_sf"/>
</dbReference>
<dbReference type="Pfam" id="PF00106">
    <property type="entry name" value="adh_short"/>
    <property type="match status" value="1"/>
</dbReference>
<dbReference type="PANTHER" id="PTHR24320:SF236">
    <property type="entry name" value="SHORT-CHAIN DEHYDROGENASE-RELATED"/>
    <property type="match status" value="1"/>
</dbReference>
<dbReference type="InParanoid" id="A0A194XD84"/>
<dbReference type="RefSeq" id="XP_018072466.1">
    <property type="nucleotide sequence ID" value="XM_018214802.1"/>
</dbReference>